<dbReference type="AlphaFoldDB" id="A0AAD9FTC9"/>
<evidence type="ECO:0000256" key="1">
    <source>
        <dbReference type="SAM" id="MobiDB-lite"/>
    </source>
</evidence>
<feature type="region of interest" description="Disordered" evidence="1">
    <location>
        <begin position="147"/>
        <end position="177"/>
    </location>
</feature>
<gene>
    <name evidence="2" type="ORF">DB88DRAFT_509591</name>
</gene>
<name>A0AAD9FTC9_PAPLA</name>
<sequence>MDPDNHSHPDAPLVPVDEETQDAEEVARRAYLQAIATARTGFDLLLSQIDPGASDPMVLDAKNTLTDWRGQLAQEGPSGDDCTIQSGIDLKVDGSLRTTIIDHLEMAASIRDGNPQLKTTTDVRALLTALKREISVFYAWTSRQTSDDESISAGPSHSGPSGQESSPPLATVPATTVNGSGGITHIIAIGTFSGSQDHETRVVEYSNGPWPTGLNLTAFQNTRPYATPQSQFNFGTYVSRRLQQWMQIARERVRRRPAEN</sequence>
<evidence type="ECO:0000313" key="2">
    <source>
        <dbReference type="EMBL" id="KAK1925949.1"/>
    </source>
</evidence>
<accession>A0AAD9FTC9</accession>
<reference evidence="2" key="1">
    <citation type="submission" date="2023-02" db="EMBL/GenBank/DDBJ databases">
        <title>Identification and recombinant expression of a fungal hydrolase from Papiliotrema laurentii that hydrolyzes apple cutin and clears colloidal polyester polyurethane.</title>
        <authorList>
            <consortium name="DOE Joint Genome Institute"/>
            <person name="Roman V.A."/>
            <person name="Bojanowski C."/>
            <person name="Crable B.R."/>
            <person name="Wagner D.N."/>
            <person name="Hung C.S."/>
            <person name="Nadeau L.J."/>
            <person name="Schratz L."/>
            <person name="Haridas S."/>
            <person name="Pangilinan J."/>
            <person name="Lipzen A."/>
            <person name="Na H."/>
            <person name="Yan M."/>
            <person name="Ng V."/>
            <person name="Grigoriev I.V."/>
            <person name="Spatafora J.W."/>
            <person name="Barlow D."/>
            <person name="Biffinger J."/>
            <person name="Kelley-Loughnane N."/>
            <person name="Varaljay V.A."/>
            <person name="Crookes-Goodson W.J."/>
        </authorList>
    </citation>
    <scope>NUCLEOTIDE SEQUENCE</scope>
    <source>
        <strain evidence="2">5307AH</strain>
    </source>
</reference>
<feature type="compositionally biased region" description="Polar residues" evidence="1">
    <location>
        <begin position="153"/>
        <end position="177"/>
    </location>
</feature>
<protein>
    <submittedName>
        <fullName evidence="2">Uncharacterized protein</fullName>
    </submittedName>
</protein>
<evidence type="ECO:0000313" key="3">
    <source>
        <dbReference type="Proteomes" id="UP001182556"/>
    </source>
</evidence>
<organism evidence="2 3">
    <name type="scientific">Papiliotrema laurentii</name>
    <name type="common">Cryptococcus laurentii</name>
    <dbReference type="NCBI Taxonomy" id="5418"/>
    <lineage>
        <taxon>Eukaryota</taxon>
        <taxon>Fungi</taxon>
        <taxon>Dikarya</taxon>
        <taxon>Basidiomycota</taxon>
        <taxon>Agaricomycotina</taxon>
        <taxon>Tremellomycetes</taxon>
        <taxon>Tremellales</taxon>
        <taxon>Rhynchogastremaceae</taxon>
        <taxon>Papiliotrema</taxon>
    </lineage>
</organism>
<dbReference type="EMBL" id="JAODAN010000003">
    <property type="protein sequence ID" value="KAK1925949.1"/>
    <property type="molecule type" value="Genomic_DNA"/>
</dbReference>
<proteinExistence type="predicted"/>
<keyword evidence="3" id="KW-1185">Reference proteome</keyword>
<comment type="caution">
    <text evidence="2">The sequence shown here is derived from an EMBL/GenBank/DDBJ whole genome shotgun (WGS) entry which is preliminary data.</text>
</comment>
<dbReference type="Proteomes" id="UP001182556">
    <property type="component" value="Unassembled WGS sequence"/>
</dbReference>
<feature type="region of interest" description="Disordered" evidence="1">
    <location>
        <begin position="1"/>
        <end position="21"/>
    </location>
</feature>